<dbReference type="PANTHER" id="PTHR43649">
    <property type="entry name" value="ARABINOSE-BINDING PROTEIN-RELATED"/>
    <property type="match status" value="1"/>
</dbReference>
<dbReference type="PANTHER" id="PTHR43649:SF11">
    <property type="entry name" value="ABC TRANSPORTER SUBSTRATE-BINDING PROTEIN YESO-RELATED"/>
    <property type="match status" value="1"/>
</dbReference>
<dbReference type="Pfam" id="PF01547">
    <property type="entry name" value="SBP_bac_1"/>
    <property type="match status" value="1"/>
</dbReference>
<dbReference type="RefSeq" id="WP_227568131.1">
    <property type="nucleotide sequence ID" value="NZ_CP101988.1"/>
</dbReference>
<dbReference type="SUPFAM" id="SSF53850">
    <property type="entry name" value="Periplasmic binding protein-like II"/>
    <property type="match status" value="1"/>
</dbReference>
<reference evidence="2 3" key="1">
    <citation type="submission" date="2022-07" db="EMBL/GenBank/DDBJ databases">
        <title>Novel species in genus cellulomonas.</title>
        <authorList>
            <person name="Ye L."/>
        </authorList>
    </citation>
    <scope>NUCLEOTIDE SEQUENCE [LARGE SCALE GENOMIC DNA]</scope>
    <source>
        <strain evidence="3">zg-Y338</strain>
    </source>
</reference>
<name>A0ABY5KZB2_9CELL</name>
<dbReference type="EMBL" id="CP101988">
    <property type="protein sequence ID" value="UUI75769.1"/>
    <property type="molecule type" value="Genomic_DNA"/>
</dbReference>
<gene>
    <name evidence="2" type="ORF">NP064_02285</name>
</gene>
<dbReference type="InterPro" id="IPR050490">
    <property type="entry name" value="Bact_solute-bd_prot1"/>
</dbReference>
<organism evidence="2 3">
    <name type="scientific">Cellulomonas chengniuliangii</name>
    <dbReference type="NCBI Taxonomy" id="2968084"/>
    <lineage>
        <taxon>Bacteria</taxon>
        <taxon>Bacillati</taxon>
        <taxon>Actinomycetota</taxon>
        <taxon>Actinomycetes</taxon>
        <taxon>Micrococcales</taxon>
        <taxon>Cellulomonadaceae</taxon>
        <taxon>Cellulomonas</taxon>
    </lineage>
</organism>
<evidence type="ECO:0000256" key="1">
    <source>
        <dbReference type="SAM" id="SignalP"/>
    </source>
</evidence>
<keyword evidence="1" id="KW-0732">Signal</keyword>
<evidence type="ECO:0000313" key="2">
    <source>
        <dbReference type="EMBL" id="UUI75769.1"/>
    </source>
</evidence>
<accession>A0ABY5KZB2</accession>
<dbReference type="Gene3D" id="3.40.190.10">
    <property type="entry name" value="Periplasmic binding protein-like II"/>
    <property type="match status" value="2"/>
</dbReference>
<keyword evidence="3" id="KW-1185">Reference proteome</keyword>
<proteinExistence type="predicted"/>
<dbReference type="InterPro" id="IPR006059">
    <property type="entry name" value="SBP"/>
</dbReference>
<dbReference type="Proteomes" id="UP001316189">
    <property type="component" value="Chromosome"/>
</dbReference>
<protein>
    <submittedName>
        <fullName evidence="2">Extracellular solute-binding protein</fullName>
    </submittedName>
</protein>
<feature type="chain" id="PRO_5046761483" evidence="1">
    <location>
        <begin position="33"/>
        <end position="446"/>
    </location>
</feature>
<evidence type="ECO:0000313" key="3">
    <source>
        <dbReference type="Proteomes" id="UP001316189"/>
    </source>
</evidence>
<feature type="signal peptide" evidence="1">
    <location>
        <begin position="1"/>
        <end position="32"/>
    </location>
</feature>
<sequence>MSLPTSPRRLARPGVRLAAVTVAAALALAACAGSDSGADPTSATDAADEEVTIRFSWWGSDSRHALTQQVIDAFEAKHPNITVEPDFTTWDGYWDKLSTSIAGGDAPDVITQEERYLREYGTRGVLLDLGEVEDTLDTSGIDPSVAESGSFDGATYGVATGVNAYVVLADPQAFADAGVEMPDDTTWTWDDYVEIATKISEASGGAVFGTQDYGFNEPAFSIYARQHGQSLYKEDGSLGYKDSLMADWWKISLALQQSGGQPEASRSVEIDGAGPEGSLLGTNTGAMGVWWTNQLGAISKASGRELQILRFPGESESKRTGMYFKPAMYYSIAKTSKHPEEAALFVDFLLNSTEAGQLLLSDRGLPANLEVRTAVTPNFSDADKQSAEFLEGLREDIVDGVAVPPVGAGEVVPLIKRINGEVLFGQITPEDAAAKFTAEVTAATQK</sequence>